<reference evidence="1 2" key="1">
    <citation type="submission" date="2018-11" db="EMBL/GenBank/DDBJ databases">
        <title>Genome sequence and assembly of Colletotrichum spinosum.</title>
        <authorList>
            <person name="Gan P."/>
            <person name="Shirasu K."/>
        </authorList>
    </citation>
    <scope>NUCLEOTIDE SEQUENCE [LARGE SCALE GENOMIC DNA]</scope>
    <source>
        <strain evidence="1 2">CBS 515.97</strain>
    </source>
</reference>
<sequence length="97" mass="10432">MAVAVHCLPDLFASWFNAIASCQPSPASPTSPNLIQPWFGTFGPSSIPIHHRRNHNDNDGHHHTPVTVCSLLMLPPAADTTTAPLCYGCMLYGVPIV</sequence>
<proteinExistence type="predicted"/>
<evidence type="ECO:0000313" key="2">
    <source>
        <dbReference type="Proteomes" id="UP000295083"/>
    </source>
</evidence>
<dbReference type="EMBL" id="QAPG01010714">
    <property type="protein sequence ID" value="TDZ13237.1"/>
    <property type="molecule type" value="Genomic_DNA"/>
</dbReference>
<dbReference type="AlphaFoldDB" id="A0A4R8PMP1"/>
<keyword evidence="2" id="KW-1185">Reference proteome</keyword>
<accession>A0A4R8PMP1</accession>
<dbReference type="Proteomes" id="UP000295083">
    <property type="component" value="Unassembled WGS sequence"/>
</dbReference>
<name>A0A4R8PMP1_9PEZI</name>
<gene>
    <name evidence="1" type="ORF">C8035_v006712</name>
</gene>
<protein>
    <submittedName>
        <fullName evidence="1">Uncharacterized protein</fullName>
    </submittedName>
</protein>
<evidence type="ECO:0000313" key="1">
    <source>
        <dbReference type="EMBL" id="TDZ13237.1"/>
    </source>
</evidence>
<organism evidence="1 2">
    <name type="scientific">Colletotrichum spinosum</name>
    <dbReference type="NCBI Taxonomy" id="1347390"/>
    <lineage>
        <taxon>Eukaryota</taxon>
        <taxon>Fungi</taxon>
        <taxon>Dikarya</taxon>
        <taxon>Ascomycota</taxon>
        <taxon>Pezizomycotina</taxon>
        <taxon>Sordariomycetes</taxon>
        <taxon>Hypocreomycetidae</taxon>
        <taxon>Glomerellales</taxon>
        <taxon>Glomerellaceae</taxon>
        <taxon>Colletotrichum</taxon>
        <taxon>Colletotrichum orbiculare species complex</taxon>
    </lineage>
</organism>
<comment type="caution">
    <text evidence="1">The sequence shown here is derived from an EMBL/GenBank/DDBJ whole genome shotgun (WGS) entry which is preliminary data.</text>
</comment>